<keyword evidence="1" id="KW-0812">Transmembrane</keyword>
<evidence type="ECO:0000313" key="2">
    <source>
        <dbReference type="EMBL" id="MCP8940894.1"/>
    </source>
</evidence>
<keyword evidence="3" id="KW-1185">Reference proteome</keyword>
<protein>
    <recommendedName>
        <fullName evidence="4">Preprotein translocase subunit SecE</fullName>
    </recommendedName>
</protein>
<sequence length="89" mass="9347">MKRRGSPATGPVMTPPARPVFARPRKVEHAGGAIALPSWMGRLAQSWAWQPPAERAATVAAAFLVVVAIGMGVYGFASHTGAKVLGHIF</sequence>
<feature type="transmembrane region" description="Helical" evidence="1">
    <location>
        <begin position="56"/>
        <end position="77"/>
    </location>
</feature>
<evidence type="ECO:0008006" key="4">
    <source>
        <dbReference type="Google" id="ProtNLM"/>
    </source>
</evidence>
<evidence type="ECO:0000313" key="3">
    <source>
        <dbReference type="Proteomes" id="UP001205890"/>
    </source>
</evidence>
<proteinExistence type="predicted"/>
<name>A0ABT1LHG1_9HYPH</name>
<dbReference type="Proteomes" id="UP001205890">
    <property type="component" value="Unassembled WGS sequence"/>
</dbReference>
<evidence type="ECO:0000256" key="1">
    <source>
        <dbReference type="SAM" id="Phobius"/>
    </source>
</evidence>
<dbReference type="RefSeq" id="WP_254746162.1">
    <property type="nucleotide sequence ID" value="NZ_JANCLU010000029.1"/>
</dbReference>
<reference evidence="2 3" key="1">
    <citation type="submission" date="2022-07" db="EMBL/GenBank/DDBJ databases">
        <authorList>
            <person name="Li W.-J."/>
            <person name="Deng Q.-Q."/>
        </authorList>
    </citation>
    <scope>NUCLEOTIDE SEQUENCE [LARGE SCALE GENOMIC DNA]</scope>
    <source>
        <strain evidence="2 3">SYSU M60028</strain>
    </source>
</reference>
<keyword evidence="1" id="KW-0472">Membrane</keyword>
<organism evidence="2 3">
    <name type="scientific">Alsobacter ponti</name>
    <dbReference type="NCBI Taxonomy" id="2962936"/>
    <lineage>
        <taxon>Bacteria</taxon>
        <taxon>Pseudomonadati</taxon>
        <taxon>Pseudomonadota</taxon>
        <taxon>Alphaproteobacteria</taxon>
        <taxon>Hyphomicrobiales</taxon>
        <taxon>Alsobacteraceae</taxon>
        <taxon>Alsobacter</taxon>
    </lineage>
</organism>
<dbReference type="EMBL" id="JANCLU010000029">
    <property type="protein sequence ID" value="MCP8940894.1"/>
    <property type="molecule type" value="Genomic_DNA"/>
</dbReference>
<comment type="caution">
    <text evidence="2">The sequence shown here is derived from an EMBL/GenBank/DDBJ whole genome shotgun (WGS) entry which is preliminary data.</text>
</comment>
<gene>
    <name evidence="2" type="ORF">NK718_20395</name>
</gene>
<keyword evidence="1" id="KW-1133">Transmembrane helix</keyword>
<accession>A0ABT1LHG1</accession>